<comment type="caution">
    <text evidence="1">The sequence shown here is derived from an EMBL/GenBank/DDBJ whole genome shotgun (WGS) entry which is preliminary data.</text>
</comment>
<gene>
    <name evidence="1" type="ORF">LCGC14_2190100</name>
</gene>
<proteinExistence type="predicted"/>
<sequence length="115" mass="12697">MSIIVVERIFDDRNNTNTLSIEEPIGTAKSWSGVDHMVLDLIDKTGVLAVQQIDPAPVNFDTDGILIFTLGGSSIAEGTYKVQLVAIDGSANKNQIIEWERDRVEFIFLDTESIT</sequence>
<evidence type="ECO:0000313" key="1">
    <source>
        <dbReference type="EMBL" id="KKL61953.1"/>
    </source>
</evidence>
<dbReference type="EMBL" id="LAZR01028649">
    <property type="protein sequence ID" value="KKL61953.1"/>
    <property type="molecule type" value="Genomic_DNA"/>
</dbReference>
<accession>A0A0F9DJT0</accession>
<name>A0A0F9DJT0_9ZZZZ</name>
<organism evidence="1">
    <name type="scientific">marine sediment metagenome</name>
    <dbReference type="NCBI Taxonomy" id="412755"/>
    <lineage>
        <taxon>unclassified sequences</taxon>
        <taxon>metagenomes</taxon>
        <taxon>ecological metagenomes</taxon>
    </lineage>
</organism>
<protein>
    <submittedName>
        <fullName evidence="1">Uncharacterized protein</fullName>
    </submittedName>
</protein>
<reference evidence="1" key="1">
    <citation type="journal article" date="2015" name="Nature">
        <title>Complex archaea that bridge the gap between prokaryotes and eukaryotes.</title>
        <authorList>
            <person name="Spang A."/>
            <person name="Saw J.H."/>
            <person name="Jorgensen S.L."/>
            <person name="Zaremba-Niedzwiedzka K."/>
            <person name="Martijn J."/>
            <person name="Lind A.E."/>
            <person name="van Eijk R."/>
            <person name="Schleper C."/>
            <person name="Guy L."/>
            <person name="Ettema T.J."/>
        </authorList>
    </citation>
    <scope>NUCLEOTIDE SEQUENCE</scope>
</reference>
<dbReference type="AlphaFoldDB" id="A0A0F9DJT0"/>